<evidence type="ECO:0008006" key="4">
    <source>
        <dbReference type="Google" id="ProtNLM"/>
    </source>
</evidence>
<feature type="transmembrane region" description="Helical" evidence="1">
    <location>
        <begin position="218"/>
        <end position="234"/>
    </location>
</feature>
<evidence type="ECO:0000313" key="3">
    <source>
        <dbReference type="Proteomes" id="UP001500469"/>
    </source>
</evidence>
<dbReference type="Proteomes" id="UP001500469">
    <property type="component" value="Unassembled WGS sequence"/>
</dbReference>
<name>A0ABN1MZR0_9BACT</name>
<keyword evidence="1" id="KW-0472">Membrane</keyword>
<feature type="transmembrane region" description="Helical" evidence="1">
    <location>
        <begin position="270"/>
        <end position="289"/>
    </location>
</feature>
<keyword evidence="3" id="KW-1185">Reference proteome</keyword>
<proteinExistence type="predicted"/>
<evidence type="ECO:0000256" key="1">
    <source>
        <dbReference type="SAM" id="Phobius"/>
    </source>
</evidence>
<feature type="transmembrane region" description="Helical" evidence="1">
    <location>
        <begin position="79"/>
        <end position="100"/>
    </location>
</feature>
<dbReference type="EMBL" id="BAAAFI010000007">
    <property type="protein sequence ID" value="GAA0878716.1"/>
    <property type="molecule type" value="Genomic_DNA"/>
</dbReference>
<feature type="transmembrane region" description="Helical" evidence="1">
    <location>
        <begin position="112"/>
        <end position="134"/>
    </location>
</feature>
<feature type="transmembrane region" description="Helical" evidence="1">
    <location>
        <begin position="12"/>
        <end position="33"/>
    </location>
</feature>
<gene>
    <name evidence="2" type="ORF">GCM10009119_16840</name>
</gene>
<feature type="transmembrane region" description="Helical" evidence="1">
    <location>
        <begin position="194"/>
        <end position="212"/>
    </location>
</feature>
<keyword evidence="1" id="KW-1133">Transmembrane helix</keyword>
<sequence length="435" mass="50413">MHQDSLAVSKFGLISFRFAFIYFLIYFNPLIYFNAVPGLYWIPQLAILPFDALTFFLNDHLFQIRPQLNQMGGGSGDTSFAWAQVATFLTIAGVGALIWSVLEWKKRNYLTLHYWLCLILRYSLAGIAFSYGILKVFAMQMYFPNLSQLATPLGDYLPMRLSWMFIGYSEPYQIFSGVAEVMVALLLIWRRTALLGALMAVGVFANVVMLNLSFDIPVKIYSIHLLIASMFLVWQERERLFAFFILNKSVLPATLYEKKMVERWQKTGRFVLKVAFFLSSFCYTTYNYYNYFVQYHTDVSKVLEPIQPGIYHVELFVKNGDTIPESLVDSLRWRDVIFDYNGAGSLAANDSSLRMRYGRAYFNYLPDSLGKQVEWRVMNWDSLPAATFAMDFPSEDRMILSGEKGGDSLHLVLKKLKRHFPLTERQFHWISESNR</sequence>
<evidence type="ECO:0000313" key="2">
    <source>
        <dbReference type="EMBL" id="GAA0878716.1"/>
    </source>
</evidence>
<reference evidence="2 3" key="1">
    <citation type="journal article" date="2019" name="Int. J. Syst. Evol. Microbiol.">
        <title>The Global Catalogue of Microorganisms (GCM) 10K type strain sequencing project: providing services to taxonomists for standard genome sequencing and annotation.</title>
        <authorList>
            <consortium name="The Broad Institute Genomics Platform"/>
            <consortium name="The Broad Institute Genome Sequencing Center for Infectious Disease"/>
            <person name="Wu L."/>
            <person name="Ma J."/>
        </authorList>
    </citation>
    <scope>NUCLEOTIDE SEQUENCE [LARGE SCALE GENOMIC DNA]</scope>
    <source>
        <strain evidence="2 3">JCM 16112</strain>
    </source>
</reference>
<keyword evidence="1" id="KW-0812">Transmembrane</keyword>
<accession>A0ABN1MZR0</accession>
<organism evidence="2 3">
    <name type="scientific">Algoriphagus jejuensis</name>
    <dbReference type="NCBI Taxonomy" id="419934"/>
    <lineage>
        <taxon>Bacteria</taxon>
        <taxon>Pseudomonadati</taxon>
        <taxon>Bacteroidota</taxon>
        <taxon>Cytophagia</taxon>
        <taxon>Cytophagales</taxon>
        <taxon>Cyclobacteriaceae</taxon>
        <taxon>Algoriphagus</taxon>
    </lineage>
</organism>
<comment type="caution">
    <text evidence="2">The sequence shown here is derived from an EMBL/GenBank/DDBJ whole genome shotgun (WGS) entry which is preliminary data.</text>
</comment>
<protein>
    <recommendedName>
        <fullName evidence="4">DoxX family protein</fullName>
    </recommendedName>
</protein>
<feature type="transmembrane region" description="Helical" evidence="1">
    <location>
        <begin position="172"/>
        <end position="189"/>
    </location>
</feature>